<accession>A0A4Z0Z6T7</accession>
<dbReference type="InterPro" id="IPR050416">
    <property type="entry name" value="FAD-linked_Oxidoreductase"/>
</dbReference>
<dbReference type="InterPro" id="IPR016169">
    <property type="entry name" value="FAD-bd_PCMH_sub2"/>
</dbReference>
<keyword evidence="7" id="KW-1185">Reference proteome</keyword>
<dbReference type="EMBL" id="SKBN01000025">
    <property type="protein sequence ID" value="TGJ86593.1"/>
    <property type="molecule type" value="Genomic_DNA"/>
</dbReference>
<evidence type="ECO:0000259" key="5">
    <source>
        <dbReference type="PROSITE" id="PS51387"/>
    </source>
</evidence>
<gene>
    <name evidence="6" type="ORF">E0Z10_g2196</name>
</gene>
<keyword evidence="2" id="KW-0285">Flavoprotein</keyword>
<reference evidence="6 7" key="1">
    <citation type="submission" date="2019-03" db="EMBL/GenBank/DDBJ databases">
        <title>Draft genome sequence of Xylaria hypoxylon DSM 108379, a ubiquitous saprotrophic-parasitic fungi on hardwood.</title>
        <authorList>
            <person name="Buettner E."/>
            <person name="Leonhardt S."/>
            <person name="Gebauer A.M."/>
            <person name="Liers C."/>
            <person name="Hofrichter M."/>
            <person name="Kellner H."/>
        </authorList>
    </citation>
    <scope>NUCLEOTIDE SEQUENCE [LARGE SCALE GENOMIC DNA]</scope>
    <source>
        <strain evidence="6 7">DSM 108379</strain>
    </source>
</reference>
<comment type="caution">
    <text evidence="6">The sequence shown here is derived from an EMBL/GenBank/DDBJ whole genome shotgun (WGS) entry which is preliminary data.</text>
</comment>
<dbReference type="OrthoDB" id="2151789at2759"/>
<sequence>MNSTFSDFCHNIGLSEASAVQIQKASRQRTVGDTDEGSRIHSFCIAAQLSLGSEKVDVPPSQTCIAEPGCIVLPHTSNDVSKIMKIINFFDVKFAIRSGGHSPNPGWSSIGSEGVLLDMQKMNHVSLSSDNLVATVGPGARWGEVIAAISPRRVAVVGGRIPIVGVAGLLLGGGYSYLTGEFGTAADSVKNYEVVLADGSIVHANGDENSDLFWALKGGGPNFGVITRFDLFTVSISDVWYEIMLYTPDQAFHVLDAFAQWQQDKDFDIKSSVTLSIGLDIITVALLYSTPTDPPSCFKPFYAVQPAQVAVPSTNGTSAQVYEMAYGVVSSEPMRHHVAANVADFGRSRGGNPMGIPQRAHQWWTTLADWREAKDDELVRSVTIETTQQWKKLGIQRGSYLPFTFMNDASRDQNPLASYGADNLSKLKVISRKYDPSQLLQRLQVGGFLLLRA</sequence>
<feature type="domain" description="FAD-binding PCMH-type" evidence="5">
    <location>
        <begin position="64"/>
        <end position="236"/>
    </location>
</feature>
<comment type="similarity">
    <text evidence="1">Belongs to the oxygen-dependent FAD-linked oxidoreductase family.</text>
</comment>
<dbReference type="AlphaFoldDB" id="A0A4Z0Z6T7"/>
<dbReference type="InterPro" id="IPR016166">
    <property type="entry name" value="FAD-bd_PCMH"/>
</dbReference>
<evidence type="ECO:0000313" key="6">
    <source>
        <dbReference type="EMBL" id="TGJ86593.1"/>
    </source>
</evidence>
<dbReference type="Proteomes" id="UP000297716">
    <property type="component" value="Unassembled WGS sequence"/>
</dbReference>
<dbReference type="PANTHER" id="PTHR42973:SF54">
    <property type="entry name" value="FAD-BINDING PCMH-TYPE DOMAIN-CONTAINING PROTEIN"/>
    <property type="match status" value="1"/>
</dbReference>
<dbReference type="InterPro" id="IPR006094">
    <property type="entry name" value="Oxid_FAD_bind_N"/>
</dbReference>
<dbReference type="GO" id="GO:0016491">
    <property type="term" value="F:oxidoreductase activity"/>
    <property type="evidence" value="ECO:0007669"/>
    <property type="project" value="UniProtKB-KW"/>
</dbReference>
<evidence type="ECO:0000256" key="4">
    <source>
        <dbReference type="ARBA" id="ARBA00023002"/>
    </source>
</evidence>
<dbReference type="GO" id="GO:0071949">
    <property type="term" value="F:FAD binding"/>
    <property type="evidence" value="ECO:0007669"/>
    <property type="project" value="InterPro"/>
</dbReference>
<evidence type="ECO:0000256" key="3">
    <source>
        <dbReference type="ARBA" id="ARBA00022827"/>
    </source>
</evidence>
<dbReference type="STRING" id="37992.A0A4Z0Z6T7"/>
<protein>
    <recommendedName>
        <fullName evidence="5">FAD-binding PCMH-type domain-containing protein</fullName>
    </recommendedName>
</protein>
<organism evidence="6 7">
    <name type="scientific">Xylaria hypoxylon</name>
    <dbReference type="NCBI Taxonomy" id="37992"/>
    <lineage>
        <taxon>Eukaryota</taxon>
        <taxon>Fungi</taxon>
        <taxon>Dikarya</taxon>
        <taxon>Ascomycota</taxon>
        <taxon>Pezizomycotina</taxon>
        <taxon>Sordariomycetes</taxon>
        <taxon>Xylariomycetidae</taxon>
        <taxon>Xylariales</taxon>
        <taxon>Xylariaceae</taxon>
        <taxon>Xylaria</taxon>
    </lineage>
</organism>
<dbReference type="PANTHER" id="PTHR42973">
    <property type="entry name" value="BINDING OXIDOREDUCTASE, PUTATIVE (AFU_ORTHOLOGUE AFUA_1G17690)-RELATED"/>
    <property type="match status" value="1"/>
</dbReference>
<evidence type="ECO:0000256" key="2">
    <source>
        <dbReference type="ARBA" id="ARBA00022630"/>
    </source>
</evidence>
<dbReference type="SUPFAM" id="SSF56176">
    <property type="entry name" value="FAD-binding/transporter-associated domain-like"/>
    <property type="match status" value="1"/>
</dbReference>
<dbReference type="Pfam" id="PF01565">
    <property type="entry name" value="FAD_binding_4"/>
    <property type="match status" value="1"/>
</dbReference>
<evidence type="ECO:0000313" key="7">
    <source>
        <dbReference type="Proteomes" id="UP000297716"/>
    </source>
</evidence>
<keyword evidence="3" id="KW-0274">FAD</keyword>
<name>A0A4Z0Z6T7_9PEZI</name>
<dbReference type="InterPro" id="IPR036318">
    <property type="entry name" value="FAD-bd_PCMH-like_sf"/>
</dbReference>
<evidence type="ECO:0000256" key="1">
    <source>
        <dbReference type="ARBA" id="ARBA00005466"/>
    </source>
</evidence>
<proteinExistence type="inferred from homology"/>
<keyword evidence="4" id="KW-0560">Oxidoreductase</keyword>
<dbReference type="PROSITE" id="PS51387">
    <property type="entry name" value="FAD_PCMH"/>
    <property type="match status" value="1"/>
</dbReference>
<dbReference type="Gene3D" id="3.30.465.10">
    <property type="match status" value="1"/>
</dbReference>